<evidence type="ECO:0000313" key="2">
    <source>
        <dbReference type="EMBL" id="VDL78409.1"/>
    </source>
</evidence>
<gene>
    <name evidence="2" type="ORF">NBR_LOCUS14815</name>
</gene>
<feature type="transmembrane region" description="Helical" evidence="1">
    <location>
        <begin position="53"/>
        <end position="75"/>
    </location>
</feature>
<dbReference type="AlphaFoldDB" id="A0A0N4YDT5"/>
<accession>A0A0N4YDT5</accession>
<keyword evidence="3" id="KW-1185">Reference proteome</keyword>
<organism evidence="4">
    <name type="scientific">Nippostrongylus brasiliensis</name>
    <name type="common">Rat hookworm</name>
    <dbReference type="NCBI Taxonomy" id="27835"/>
    <lineage>
        <taxon>Eukaryota</taxon>
        <taxon>Metazoa</taxon>
        <taxon>Ecdysozoa</taxon>
        <taxon>Nematoda</taxon>
        <taxon>Chromadorea</taxon>
        <taxon>Rhabditida</taxon>
        <taxon>Rhabditina</taxon>
        <taxon>Rhabditomorpha</taxon>
        <taxon>Strongyloidea</taxon>
        <taxon>Heligmosomidae</taxon>
        <taxon>Nippostrongylus</taxon>
    </lineage>
</organism>
<feature type="transmembrane region" description="Helical" evidence="1">
    <location>
        <begin position="163"/>
        <end position="185"/>
    </location>
</feature>
<evidence type="ECO:0000313" key="4">
    <source>
        <dbReference type="WBParaSite" id="NBR_0001481401-mRNA-1"/>
    </source>
</evidence>
<dbReference type="OMA" id="ERWVAIY"/>
<feature type="transmembrane region" description="Helical" evidence="1">
    <location>
        <begin position="87"/>
        <end position="112"/>
    </location>
</feature>
<name>A0A0N4YDT5_NIPBR</name>
<keyword evidence="1" id="KW-0812">Transmembrane</keyword>
<feature type="transmembrane region" description="Helical" evidence="1">
    <location>
        <begin position="242"/>
        <end position="263"/>
    </location>
</feature>
<proteinExistence type="predicted"/>
<dbReference type="Proteomes" id="UP000271162">
    <property type="component" value="Unassembled WGS sequence"/>
</dbReference>
<protein>
    <submittedName>
        <fullName evidence="4">Serpentine Receptor, class T</fullName>
    </submittedName>
</protein>
<dbReference type="SUPFAM" id="SSF81321">
    <property type="entry name" value="Family A G protein-coupled receptor-like"/>
    <property type="match status" value="1"/>
</dbReference>
<keyword evidence="1" id="KW-1133">Transmembrane helix</keyword>
<reference evidence="4" key="1">
    <citation type="submission" date="2017-02" db="UniProtKB">
        <authorList>
            <consortium name="WormBaseParasite"/>
        </authorList>
    </citation>
    <scope>IDENTIFICATION</scope>
</reference>
<keyword evidence="1" id="KW-0472">Membrane</keyword>
<feature type="transmembrane region" description="Helical" evidence="1">
    <location>
        <begin position="118"/>
        <end position="142"/>
    </location>
</feature>
<feature type="transmembrane region" description="Helical" evidence="1">
    <location>
        <begin position="191"/>
        <end position="213"/>
    </location>
</feature>
<dbReference type="WBParaSite" id="NBR_0001481401-mRNA-1">
    <property type="protein sequence ID" value="NBR_0001481401-mRNA-1"/>
    <property type="gene ID" value="NBR_0001481401"/>
</dbReference>
<reference evidence="2 3" key="2">
    <citation type="submission" date="2018-11" db="EMBL/GenBank/DDBJ databases">
        <authorList>
            <consortium name="Pathogen Informatics"/>
        </authorList>
    </citation>
    <scope>NUCLEOTIDE SEQUENCE [LARGE SCALE GENOMIC DNA]</scope>
</reference>
<evidence type="ECO:0000313" key="3">
    <source>
        <dbReference type="Proteomes" id="UP000271162"/>
    </source>
</evidence>
<feature type="transmembrane region" description="Helical" evidence="1">
    <location>
        <begin position="283"/>
        <end position="299"/>
    </location>
</feature>
<sequence length="332" mass="37958">MSEIMVEQKRGRRDDHFNIVHKHELESLRTTFLARIITNDERAEIYAMLDVPLILRLVMYFIGNLLTTISLYILLKHAGLHNNFRVSIFLLIMFGFARAFFTYCITFTPFITDANTNALLQVHFVAAFVYCICGFAIASLLLSVERFIAITKPKIYERNSDNVAVPLLIFAAVIAVTFGVGYMANVYSNNQIPLITVCTVAGFLSLILATVVWKRAKTLWNNRNSSLGQRFQIAEMTRTSPIYLFISVDEAICITIMSIIGFLMLDRDNTDVIATSDVLVHVGAWRIIFINLALIYYSFSLKKTRLTVLTHMTKTQHQTTADHFKELKEMWK</sequence>
<evidence type="ECO:0000256" key="1">
    <source>
        <dbReference type="SAM" id="Phobius"/>
    </source>
</evidence>
<dbReference type="EMBL" id="UYSL01021505">
    <property type="protein sequence ID" value="VDL78409.1"/>
    <property type="molecule type" value="Genomic_DNA"/>
</dbReference>